<evidence type="ECO:0000256" key="1">
    <source>
        <dbReference type="SAM" id="MobiDB-lite"/>
    </source>
</evidence>
<feature type="non-terminal residue" evidence="2">
    <location>
        <position position="71"/>
    </location>
</feature>
<comment type="caution">
    <text evidence="2">The sequence shown here is derived from an EMBL/GenBank/DDBJ whole genome shotgun (WGS) entry which is preliminary data.</text>
</comment>
<evidence type="ECO:0000313" key="3">
    <source>
        <dbReference type="Proteomes" id="UP001230504"/>
    </source>
</evidence>
<accession>A0AAD8VAU2</accession>
<keyword evidence="3" id="KW-1185">Reference proteome</keyword>
<sequence>RPSFGVAELARDLRNRVLDALCMLGYEAEDEMEEDHADTLNAHGSNVRTEQPAGLLSEEVRVRRPGRKKGS</sequence>
<feature type="non-terminal residue" evidence="2">
    <location>
        <position position="1"/>
    </location>
</feature>
<dbReference type="GeneID" id="85437565"/>
<gene>
    <name evidence="2" type="ORF">LY79DRAFT_492644</name>
</gene>
<dbReference type="RefSeq" id="XP_060419178.1">
    <property type="nucleotide sequence ID" value="XM_060553325.1"/>
</dbReference>
<evidence type="ECO:0000313" key="2">
    <source>
        <dbReference type="EMBL" id="KAK1598473.1"/>
    </source>
</evidence>
<proteinExistence type="predicted"/>
<dbReference type="AlphaFoldDB" id="A0AAD8VAU2"/>
<dbReference type="EMBL" id="JAHLJV010000005">
    <property type="protein sequence ID" value="KAK1598473.1"/>
    <property type="molecule type" value="Genomic_DNA"/>
</dbReference>
<organism evidence="2 3">
    <name type="scientific">Colletotrichum navitas</name>
    <dbReference type="NCBI Taxonomy" id="681940"/>
    <lineage>
        <taxon>Eukaryota</taxon>
        <taxon>Fungi</taxon>
        <taxon>Dikarya</taxon>
        <taxon>Ascomycota</taxon>
        <taxon>Pezizomycotina</taxon>
        <taxon>Sordariomycetes</taxon>
        <taxon>Hypocreomycetidae</taxon>
        <taxon>Glomerellales</taxon>
        <taxon>Glomerellaceae</taxon>
        <taxon>Colletotrichum</taxon>
        <taxon>Colletotrichum graminicola species complex</taxon>
    </lineage>
</organism>
<feature type="region of interest" description="Disordered" evidence="1">
    <location>
        <begin position="30"/>
        <end position="71"/>
    </location>
</feature>
<dbReference type="Proteomes" id="UP001230504">
    <property type="component" value="Unassembled WGS sequence"/>
</dbReference>
<protein>
    <submittedName>
        <fullName evidence="2">Uncharacterized protein</fullName>
    </submittedName>
</protein>
<reference evidence="2" key="1">
    <citation type="submission" date="2021-06" db="EMBL/GenBank/DDBJ databases">
        <title>Comparative genomics, transcriptomics and evolutionary studies reveal genomic signatures of adaptation to plant cell wall in hemibiotrophic fungi.</title>
        <authorList>
            <consortium name="DOE Joint Genome Institute"/>
            <person name="Baroncelli R."/>
            <person name="Diaz J.F."/>
            <person name="Benocci T."/>
            <person name="Peng M."/>
            <person name="Battaglia E."/>
            <person name="Haridas S."/>
            <person name="Andreopoulos W."/>
            <person name="Labutti K."/>
            <person name="Pangilinan J."/>
            <person name="Floch G.L."/>
            <person name="Makela M.R."/>
            <person name="Henrissat B."/>
            <person name="Grigoriev I.V."/>
            <person name="Crouch J.A."/>
            <person name="De Vries R.P."/>
            <person name="Sukno S.A."/>
            <person name="Thon M.R."/>
        </authorList>
    </citation>
    <scope>NUCLEOTIDE SEQUENCE</scope>
    <source>
        <strain evidence="2">CBS 125086</strain>
    </source>
</reference>
<name>A0AAD8VAU2_9PEZI</name>